<name>A0A6J4V8P5_9BACT</name>
<gene>
    <name evidence="2" type="ORF">AVDCRST_MAG19-2855</name>
</gene>
<evidence type="ECO:0000313" key="2">
    <source>
        <dbReference type="EMBL" id="CAA9571774.1"/>
    </source>
</evidence>
<proteinExistence type="predicted"/>
<accession>A0A6J4V8P5</accession>
<feature type="non-terminal residue" evidence="2">
    <location>
        <position position="1"/>
    </location>
</feature>
<dbReference type="AlphaFoldDB" id="A0A6J4V8P5"/>
<feature type="compositionally biased region" description="Pro residues" evidence="1">
    <location>
        <begin position="90"/>
        <end position="106"/>
    </location>
</feature>
<reference evidence="2" key="1">
    <citation type="submission" date="2020-02" db="EMBL/GenBank/DDBJ databases">
        <authorList>
            <person name="Meier V. D."/>
        </authorList>
    </citation>
    <scope>NUCLEOTIDE SEQUENCE</scope>
    <source>
        <strain evidence="2">AVDCRST_MAG19</strain>
    </source>
</reference>
<feature type="non-terminal residue" evidence="2">
    <location>
        <position position="106"/>
    </location>
</feature>
<sequence>GDPAPGGRESGAAAEGRARPCDRRRREDPRATRLPNDREQPRASVREKVSVGIEEPDRDGSVEGTAEPPWQARGSARRRPERDGTFDPGVCPPSAPRASPPEPNGM</sequence>
<organism evidence="2">
    <name type="scientific">uncultured Thermomicrobiales bacterium</name>
    <dbReference type="NCBI Taxonomy" id="1645740"/>
    <lineage>
        <taxon>Bacteria</taxon>
        <taxon>Pseudomonadati</taxon>
        <taxon>Thermomicrobiota</taxon>
        <taxon>Thermomicrobia</taxon>
        <taxon>Thermomicrobiales</taxon>
        <taxon>environmental samples</taxon>
    </lineage>
</organism>
<evidence type="ECO:0000256" key="1">
    <source>
        <dbReference type="SAM" id="MobiDB-lite"/>
    </source>
</evidence>
<dbReference type="EMBL" id="CADCWL010000146">
    <property type="protein sequence ID" value="CAA9571774.1"/>
    <property type="molecule type" value="Genomic_DNA"/>
</dbReference>
<feature type="compositionally biased region" description="Low complexity" evidence="1">
    <location>
        <begin position="1"/>
        <end position="15"/>
    </location>
</feature>
<feature type="compositionally biased region" description="Basic and acidic residues" evidence="1">
    <location>
        <begin position="16"/>
        <end position="49"/>
    </location>
</feature>
<feature type="region of interest" description="Disordered" evidence="1">
    <location>
        <begin position="1"/>
        <end position="106"/>
    </location>
</feature>
<protein>
    <submittedName>
        <fullName evidence="2">Uncharacterized protein</fullName>
    </submittedName>
</protein>